<protein>
    <recommendedName>
        <fullName evidence="3">CpXC domain-containing protein</fullName>
    </recommendedName>
</protein>
<evidence type="ECO:0000313" key="1">
    <source>
        <dbReference type="EMBL" id="AZR74037.1"/>
    </source>
</evidence>
<evidence type="ECO:0000313" key="2">
    <source>
        <dbReference type="Proteomes" id="UP000267250"/>
    </source>
</evidence>
<keyword evidence="2" id="KW-1185">Reference proteome</keyword>
<dbReference type="Proteomes" id="UP000267250">
    <property type="component" value="Chromosome"/>
</dbReference>
<dbReference type="RefSeq" id="WP_127017384.1">
    <property type="nucleotide sequence ID" value="NZ_CP016379.1"/>
</dbReference>
<accession>A0A3Q9HRC7</accession>
<dbReference type="EMBL" id="CP016379">
    <property type="protein sequence ID" value="AZR74037.1"/>
    <property type="molecule type" value="Genomic_DNA"/>
</dbReference>
<sequence length="213" mass="24369">MIIEYLTTISLRCPVCGRLDVHPINIFDFSGQRSKEIYCSCGYRKVKLETKNYKRYWVQFNCIICELEHTLFFTPSAFWGSKLLTIRCPDTDLKLGYLGPEILVQGEIQDQQQDLEAMIKDLGFDDYFCDPEVMLGVLDILHDIAEAGGLFCQCGNKNIDIDMYPDKIELVCRECQGMTMIKARTIADLEQLKETNKVILTKGKNTALQNDPS</sequence>
<gene>
    <name evidence="1" type="ORF">BBF96_11915</name>
</gene>
<dbReference type="AlphaFoldDB" id="A0A3Q9HRC7"/>
<proteinExistence type="predicted"/>
<evidence type="ECO:0008006" key="3">
    <source>
        <dbReference type="Google" id="ProtNLM"/>
    </source>
</evidence>
<name>A0A3Q9HRC7_9FIRM</name>
<organism evidence="1 2">
    <name type="scientific">Anoxybacter fermentans</name>
    <dbReference type="NCBI Taxonomy" id="1323375"/>
    <lineage>
        <taxon>Bacteria</taxon>
        <taxon>Bacillati</taxon>
        <taxon>Bacillota</taxon>
        <taxon>Clostridia</taxon>
        <taxon>Halanaerobiales</taxon>
        <taxon>Anoxybacter</taxon>
    </lineage>
</organism>
<reference evidence="1 2" key="1">
    <citation type="submission" date="2016-07" db="EMBL/GenBank/DDBJ databases">
        <title>Genome and transcriptome analysis of iron-reducing fermentative bacteria Anoxybacter fermentans.</title>
        <authorList>
            <person name="Zeng X."/>
            <person name="Shao Z."/>
        </authorList>
    </citation>
    <scope>NUCLEOTIDE SEQUENCE [LARGE SCALE GENOMIC DNA]</scope>
    <source>
        <strain evidence="1 2">DY22613</strain>
    </source>
</reference>
<dbReference type="OrthoDB" id="1678992at2"/>
<dbReference type="KEGG" id="aft:BBF96_11915"/>